<proteinExistence type="predicted"/>
<reference evidence="2" key="1">
    <citation type="journal article" date="2021" name="Proc. Natl. Acad. Sci. U.S.A.">
        <title>A Catalog of Tens of Thousands of Viruses from Human Metagenomes Reveals Hidden Associations with Chronic Diseases.</title>
        <authorList>
            <person name="Tisza M.J."/>
            <person name="Buck C.B."/>
        </authorList>
    </citation>
    <scope>NUCLEOTIDE SEQUENCE</scope>
    <source>
        <strain evidence="2">CtzMc2</strain>
    </source>
</reference>
<evidence type="ECO:0000313" key="2">
    <source>
        <dbReference type="EMBL" id="DAF85014.1"/>
    </source>
</evidence>
<accession>A0A8S5TS27</accession>
<feature type="transmembrane region" description="Helical" evidence="1">
    <location>
        <begin position="354"/>
        <end position="372"/>
    </location>
</feature>
<evidence type="ECO:0000256" key="1">
    <source>
        <dbReference type="SAM" id="Phobius"/>
    </source>
</evidence>
<organism evidence="2">
    <name type="scientific">Inoviridae sp. ctzMc2</name>
    <dbReference type="NCBI Taxonomy" id="2825787"/>
    <lineage>
        <taxon>Viruses</taxon>
        <taxon>Monodnaviria</taxon>
        <taxon>Loebvirae</taxon>
        <taxon>Hofneiviricota</taxon>
        <taxon>Faserviricetes</taxon>
        <taxon>Tubulavirales</taxon>
        <taxon>Inoviridae</taxon>
    </lineage>
</organism>
<keyword evidence="1" id="KW-1133">Transmembrane helix</keyword>
<keyword evidence="1" id="KW-0472">Membrane</keyword>
<dbReference type="EMBL" id="BK015915">
    <property type="protein sequence ID" value="DAF85014.1"/>
    <property type="molecule type" value="Genomic_DNA"/>
</dbReference>
<protein>
    <submittedName>
        <fullName evidence="2">Uncharacterized protein</fullName>
    </submittedName>
</protein>
<sequence>MFRLKKILFGACVTLLLTFVLAVPGFALDVSTEITHFYFSLNGAAYLSAGNHIPGSLLAGKSATDPKIHVSSYTVLVPFTAPCESLALSIGMWTGPIAAAGSYTADWGIMSGGKYYKKGSVPVTFSSGTQETFKYGLDSSLGNSYRVNRYYTFDLSGVAADGGANCFVRLNFSGTDFDLHAQLKSLDGLIYHSTATFKSNVGQLPTYSSSTSGNSFVAKATSALSGTISLPNLNSYSETEDLFPVALSAMRNSDDREAVAELQKINGTLDGMAANLQTITDDFKAREDIGENISGVTTDDQIANGNAGLTTGSSSISQAISGLPSFSSVVAPATGFISFLTSPVQDIFSFANGYLLYIATAIVLLSVIFWVIKRMGGDS</sequence>
<keyword evidence="1" id="KW-0812">Transmembrane</keyword>
<name>A0A8S5TS27_9VIRU</name>